<dbReference type="OrthoDB" id="5290247at2"/>
<dbReference type="FunFam" id="3.40.50.300:FF:000151">
    <property type="entry name" value="Lipopolysaccharide ABC transporter ATP-binding protein"/>
    <property type="match status" value="1"/>
</dbReference>
<dbReference type="PANTHER" id="PTHR45772">
    <property type="entry name" value="CONSERVED COMPONENT OF ABC TRANSPORTER FOR NATURAL AMINO ACIDS-RELATED"/>
    <property type="match status" value="1"/>
</dbReference>
<dbReference type="PROSITE" id="PS50893">
    <property type="entry name" value="ABC_TRANSPORTER_2"/>
    <property type="match status" value="1"/>
</dbReference>
<protein>
    <recommendedName>
        <fullName evidence="4">Lipopolysaccharide export system ATP-binding protein LptB</fullName>
    </recommendedName>
</protein>
<comment type="similarity">
    <text evidence="3">Belongs to the ABC transporter superfamily. Outer membrane lipopolysaccharide export (TC 1.B.42) family.</text>
</comment>
<comment type="function">
    <text evidence="13">Part of the ABC transporter complex LptBFG involved in the translocation of lipopolysaccharide (LPS) from the inner membrane to the outer membrane. Probably responsible for energy coupling to the transport system.</text>
</comment>
<keyword evidence="12" id="KW-0472">Membrane</keyword>
<dbReference type="InterPro" id="IPR017871">
    <property type="entry name" value="ABC_transporter-like_CS"/>
</dbReference>
<dbReference type="CDD" id="cd03218">
    <property type="entry name" value="ABC_YhbG"/>
    <property type="match status" value="1"/>
</dbReference>
<dbReference type="RefSeq" id="WP_123795281.1">
    <property type="nucleotide sequence ID" value="NZ_CP031699.1"/>
</dbReference>
<dbReference type="GO" id="GO:0005737">
    <property type="term" value="C:cytoplasm"/>
    <property type="evidence" value="ECO:0007669"/>
    <property type="project" value="UniProtKB-SubCell"/>
</dbReference>
<evidence type="ECO:0000256" key="7">
    <source>
        <dbReference type="ARBA" id="ARBA00022490"/>
    </source>
</evidence>
<dbReference type="GO" id="GO:0005524">
    <property type="term" value="F:ATP binding"/>
    <property type="evidence" value="ECO:0007669"/>
    <property type="project" value="UniProtKB-KW"/>
</dbReference>
<dbReference type="Pfam" id="PF12399">
    <property type="entry name" value="BCA_ABC_TP_C"/>
    <property type="match status" value="1"/>
</dbReference>
<dbReference type="NCBIfam" id="TIGR04406">
    <property type="entry name" value="LPS_export_lptB"/>
    <property type="match status" value="1"/>
</dbReference>
<keyword evidence="11" id="KW-1278">Translocase</keyword>
<evidence type="ECO:0000256" key="3">
    <source>
        <dbReference type="ARBA" id="ARBA00010865"/>
    </source>
</evidence>
<dbReference type="InterPro" id="IPR032823">
    <property type="entry name" value="BCA_ABC_TP_C"/>
</dbReference>
<evidence type="ECO:0000256" key="14">
    <source>
        <dbReference type="ARBA" id="ARBA00026081"/>
    </source>
</evidence>
<dbReference type="InterPro" id="IPR027417">
    <property type="entry name" value="P-loop_NTPase"/>
</dbReference>
<dbReference type="Pfam" id="PF00005">
    <property type="entry name" value="ABC_tran"/>
    <property type="match status" value="1"/>
</dbReference>
<evidence type="ECO:0000256" key="1">
    <source>
        <dbReference type="ARBA" id="ARBA00004496"/>
    </source>
</evidence>
<proteinExistence type="inferred from homology"/>
<feature type="domain" description="ABC transporter" evidence="15">
    <location>
        <begin position="8"/>
        <end position="240"/>
    </location>
</feature>
<evidence type="ECO:0000256" key="11">
    <source>
        <dbReference type="ARBA" id="ARBA00022967"/>
    </source>
</evidence>
<dbReference type="EMBL" id="CP031699">
    <property type="protein sequence ID" value="QEY24099.1"/>
    <property type="molecule type" value="Genomic_DNA"/>
</dbReference>
<dbReference type="KEGG" id="naq:D0T90_05985"/>
<evidence type="ECO:0000256" key="8">
    <source>
        <dbReference type="ARBA" id="ARBA00022519"/>
    </source>
</evidence>
<gene>
    <name evidence="16" type="primary">lptB</name>
    <name evidence="16" type="ORF">D0T90_05985</name>
</gene>
<keyword evidence="10 16" id="KW-0067">ATP-binding</keyword>
<evidence type="ECO:0000256" key="12">
    <source>
        <dbReference type="ARBA" id="ARBA00023136"/>
    </source>
</evidence>
<dbReference type="GO" id="GO:0016887">
    <property type="term" value="F:ATP hydrolysis activity"/>
    <property type="evidence" value="ECO:0007669"/>
    <property type="project" value="InterPro"/>
</dbReference>
<keyword evidence="7" id="KW-0963">Cytoplasm</keyword>
<dbReference type="InterPro" id="IPR003593">
    <property type="entry name" value="AAA+_ATPase"/>
</dbReference>
<organism evidence="16 17">
    <name type="scientific">Neisseria animalis</name>
    <dbReference type="NCBI Taxonomy" id="492"/>
    <lineage>
        <taxon>Bacteria</taxon>
        <taxon>Pseudomonadati</taxon>
        <taxon>Pseudomonadota</taxon>
        <taxon>Betaproteobacteria</taxon>
        <taxon>Neisseriales</taxon>
        <taxon>Neisseriaceae</taxon>
        <taxon>Neisseria</taxon>
    </lineage>
</organism>
<sequence>MTVQTSRLVAQNLQKSFKKRQVVKNFSLEIESGEVIGLLGPNGAGKTTSFYMIVGLIAADAGSVTLDGKELRHLPIHERARLGVGYLPQEASIFRKMTVEQNIRAILEICTEDKSKIGEELEKLLADLNIERLRHNPAPSLSGGERRRVEIARVLAMKPRFILLDEPFAGVDPIAVIDIQKIIEFLKSRGIGVLITDHNVRETLSICDRAYIISDGTVLASGKPQDLVENEQVRSVYLGENFKY</sequence>
<evidence type="ECO:0000256" key="13">
    <source>
        <dbReference type="ARBA" id="ARBA00024818"/>
    </source>
</evidence>
<comment type="subcellular location">
    <subcellularLocation>
        <location evidence="2">Cell inner membrane</location>
        <topology evidence="2">Peripheral membrane protein</topology>
        <orientation evidence="2">Cytoplasmic side</orientation>
    </subcellularLocation>
    <subcellularLocation>
        <location evidence="1">Cytoplasm</location>
    </subcellularLocation>
</comment>
<evidence type="ECO:0000256" key="5">
    <source>
        <dbReference type="ARBA" id="ARBA00022448"/>
    </source>
</evidence>
<evidence type="ECO:0000256" key="6">
    <source>
        <dbReference type="ARBA" id="ARBA00022475"/>
    </source>
</evidence>
<dbReference type="Proteomes" id="UP000325536">
    <property type="component" value="Chromosome"/>
</dbReference>
<keyword evidence="9" id="KW-0547">Nucleotide-binding</keyword>
<keyword evidence="17" id="KW-1185">Reference proteome</keyword>
<evidence type="ECO:0000256" key="4">
    <source>
        <dbReference type="ARBA" id="ARBA00017803"/>
    </source>
</evidence>
<accession>A0A5P3MTW9</accession>
<comment type="subunit">
    <text evidence="14">Component of the lipopolysaccharide transport and assembly complex. The LptBFG transporter is composed of two ATP-binding proteins (LptB) and two transmembrane proteins (LptF and LptG).</text>
</comment>
<dbReference type="InterPro" id="IPR030921">
    <property type="entry name" value="LPS_export_LptB"/>
</dbReference>
<keyword evidence="6" id="KW-1003">Cell membrane</keyword>
<evidence type="ECO:0000259" key="15">
    <source>
        <dbReference type="PROSITE" id="PS50893"/>
    </source>
</evidence>
<keyword evidence="8" id="KW-0997">Cell inner membrane</keyword>
<dbReference type="InterPro" id="IPR003439">
    <property type="entry name" value="ABC_transporter-like_ATP-bd"/>
</dbReference>
<evidence type="ECO:0000256" key="9">
    <source>
        <dbReference type="ARBA" id="ARBA00022741"/>
    </source>
</evidence>
<dbReference type="PROSITE" id="PS00211">
    <property type="entry name" value="ABC_TRANSPORTER_1"/>
    <property type="match status" value="1"/>
</dbReference>
<dbReference type="InterPro" id="IPR051120">
    <property type="entry name" value="ABC_AA/LPS_Transport"/>
</dbReference>
<dbReference type="SMART" id="SM00382">
    <property type="entry name" value="AAA"/>
    <property type="match status" value="1"/>
</dbReference>
<dbReference type="PANTHER" id="PTHR45772:SF10">
    <property type="entry name" value="LIPOPOLYSACCHARIDE EXPORT SYSTEM ATP-BINDING PROTEIN LPTB"/>
    <property type="match status" value="1"/>
</dbReference>
<evidence type="ECO:0000313" key="17">
    <source>
        <dbReference type="Proteomes" id="UP000325536"/>
    </source>
</evidence>
<dbReference type="AlphaFoldDB" id="A0A5P3MTW9"/>
<keyword evidence="5" id="KW-0813">Transport</keyword>
<evidence type="ECO:0000256" key="2">
    <source>
        <dbReference type="ARBA" id="ARBA00004515"/>
    </source>
</evidence>
<evidence type="ECO:0000256" key="10">
    <source>
        <dbReference type="ARBA" id="ARBA00022840"/>
    </source>
</evidence>
<name>A0A5P3MTW9_NEIAN</name>
<dbReference type="GO" id="GO:0043190">
    <property type="term" value="C:ATP-binding cassette (ABC) transporter complex"/>
    <property type="evidence" value="ECO:0007669"/>
    <property type="project" value="InterPro"/>
</dbReference>
<dbReference type="Gene3D" id="3.40.50.300">
    <property type="entry name" value="P-loop containing nucleotide triphosphate hydrolases"/>
    <property type="match status" value="1"/>
</dbReference>
<dbReference type="GO" id="GO:0055085">
    <property type="term" value="P:transmembrane transport"/>
    <property type="evidence" value="ECO:0007669"/>
    <property type="project" value="InterPro"/>
</dbReference>
<dbReference type="SUPFAM" id="SSF52540">
    <property type="entry name" value="P-loop containing nucleoside triphosphate hydrolases"/>
    <property type="match status" value="1"/>
</dbReference>
<reference evidence="16 17" key="1">
    <citation type="submission" date="2018-08" db="EMBL/GenBank/DDBJ databases">
        <title>Neisseria animalis ATCC 49930 complete genome.</title>
        <authorList>
            <person name="Veseli I.A."/>
            <person name="Mascarenhas dos Santos A.C."/>
            <person name="Buttler R."/>
            <person name="Pombert J.-F."/>
        </authorList>
    </citation>
    <scope>NUCLEOTIDE SEQUENCE [LARGE SCALE GENOMIC DNA]</scope>
    <source>
        <strain evidence="16 17">ATCC 49930</strain>
    </source>
</reference>
<evidence type="ECO:0000313" key="16">
    <source>
        <dbReference type="EMBL" id="QEY24099.1"/>
    </source>
</evidence>